<evidence type="ECO:0000259" key="1">
    <source>
        <dbReference type="Pfam" id="PF16901"/>
    </source>
</evidence>
<name>A0ABS5P150_9BACI</name>
<dbReference type="EMBL" id="JAGYPM010000010">
    <property type="protein sequence ID" value="MBS4193263.1"/>
    <property type="molecule type" value="Genomic_DNA"/>
</dbReference>
<dbReference type="InterPro" id="IPR038299">
    <property type="entry name" value="DAO_C_sf"/>
</dbReference>
<dbReference type="Proteomes" id="UP000681027">
    <property type="component" value="Unassembled WGS sequence"/>
</dbReference>
<dbReference type="InterPro" id="IPR031656">
    <property type="entry name" value="DAO_C"/>
</dbReference>
<dbReference type="Pfam" id="PF16901">
    <property type="entry name" value="DAO_C"/>
    <property type="match status" value="1"/>
</dbReference>
<sequence>MQLAEKILETEGVPRLIRLLIQYSVHYEMVMTASDFFVRRTGAILFNIEWVKKWKYLIIRMFQTIFNWDEKVTNFPNEKAHTGHSLSLDVG</sequence>
<keyword evidence="3" id="KW-1185">Reference proteome</keyword>
<dbReference type="Gene3D" id="1.10.8.870">
    <property type="entry name" value="Alpha-glycerophosphate oxidase, cap domain"/>
    <property type="match status" value="1"/>
</dbReference>
<evidence type="ECO:0000313" key="3">
    <source>
        <dbReference type="Proteomes" id="UP000681027"/>
    </source>
</evidence>
<organism evidence="2 3">
    <name type="scientific">Cytobacillus citreus</name>
    <dbReference type="NCBI Taxonomy" id="2833586"/>
    <lineage>
        <taxon>Bacteria</taxon>
        <taxon>Bacillati</taxon>
        <taxon>Bacillota</taxon>
        <taxon>Bacilli</taxon>
        <taxon>Bacillales</taxon>
        <taxon>Bacillaceae</taxon>
        <taxon>Cytobacillus</taxon>
    </lineage>
</organism>
<feature type="domain" description="Alpha-glycerophosphate oxidase C-terminal" evidence="1">
    <location>
        <begin position="14"/>
        <end position="71"/>
    </location>
</feature>
<comment type="caution">
    <text evidence="2">The sequence shown here is derived from an EMBL/GenBank/DDBJ whole genome shotgun (WGS) entry which is preliminary data.</text>
</comment>
<protein>
    <recommendedName>
        <fullName evidence="1">Alpha-glycerophosphate oxidase C-terminal domain-containing protein</fullName>
    </recommendedName>
</protein>
<accession>A0ABS5P150</accession>
<evidence type="ECO:0000313" key="2">
    <source>
        <dbReference type="EMBL" id="MBS4193263.1"/>
    </source>
</evidence>
<gene>
    <name evidence="2" type="ORF">KHA94_24575</name>
</gene>
<reference evidence="2 3" key="1">
    <citation type="submission" date="2021-05" db="EMBL/GenBank/DDBJ databases">
        <title>Novel Bacillus species.</title>
        <authorList>
            <person name="Liu G."/>
        </authorList>
    </citation>
    <scope>NUCLEOTIDE SEQUENCE [LARGE SCALE GENOMIC DNA]</scope>
    <source>
        <strain evidence="2 3">FJAT-49705</strain>
    </source>
</reference>
<proteinExistence type="predicted"/>